<evidence type="ECO:0000313" key="3">
    <source>
        <dbReference type="Proteomes" id="UP000827724"/>
    </source>
</evidence>
<protein>
    <submittedName>
        <fullName evidence="2">Uncharacterized protein</fullName>
    </submittedName>
</protein>
<comment type="caution">
    <text evidence="2">The sequence shown here is derived from an EMBL/GenBank/DDBJ whole genome shotgun (WGS) entry which is preliminary data.</text>
</comment>
<dbReference type="PANTHER" id="PTHR43544:SF32">
    <property type="entry name" value="CHAIN DEHYDROGENASE, PUTATIVE (AFU_ORTHOLOGUE AFUA_5G01530)-RELATED"/>
    <property type="match status" value="1"/>
</dbReference>
<dbReference type="SUPFAM" id="SSF51735">
    <property type="entry name" value="NAD(P)-binding Rossmann-fold domains"/>
    <property type="match status" value="1"/>
</dbReference>
<dbReference type="Gene3D" id="3.40.50.720">
    <property type="entry name" value="NAD(P)-binding Rossmann-like Domain"/>
    <property type="match status" value="1"/>
</dbReference>
<gene>
    <name evidence="2" type="ORF">Trco_002641</name>
</gene>
<proteinExistence type="inferred from homology"/>
<keyword evidence="3" id="KW-1185">Reference proteome</keyword>
<sequence>MAASVVLVTGGNRGIGYEIVKALVESQLPYHVFLASRDVGKGKEAAASLKPRSGSSISVVQLDVSSPESIANAVAAVKAESGRLDVLVNNAGISDQSPDLLERFRKDLEVNTIAPYAVTLAFKPLLFVQPRDGGVKDKRIVYVSSGLGSIGERLNPQGRFYNSPTPTYRISKAAVNMMAMCDGVELRHQGVKVFAFDPEFVATGIYATPDELRKMGALEPHLSGESCRDIIEGKRDADMQKLVSINGAEWPW</sequence>
<dbReference type="GO" id="GO:0005737">
    <property type="term" value="C:cytoplasm"/>
    <property type="evidence" value="ECO:0007669"/>
    <property type="project" value="TreeGrafter"/>
</dbReference>
<dbReference type="GO" id="GO:0019748">
    <property type="term" value="P:secondary metabolic process"/>
    <property type="evidence" value="ECO:0007669"/>
    <property type="project" value="TreeGrafter"/>
</dbReference>
<name>A0A9P8QPR7_9HYPO</name>
<organism evidence="2 3">
    <name type="scientific">Trichoderma cornu-damae</name>
    <dbReference type="NCBI Taxonomy" id="654480"/>
    <lineage>
        <taxon>Eukaryota</taxon>
        <taxon>Fungi</taxon>
        <taxon>Dikarya</taxon>
        <taxon>Ascomycota</taxon>
        <taxon>Pezizomycotina</taxon>
        <taxon>Sordariomycetes</taxon>
        <taxon>Hypocreomycetidae</taxon>
        <taxon>Hypocreales</taxon>
        <taxon>Hypocreaceae</taxon>
        <taxon>Trichoderma</taxon>
    </lineage>
</organism>
<dbReference type="InterPro" id="IPR002347">
    <property type="entry name" value="SDR_fam"/>
</dbReference>
<dbReference type="PANTHER" id="PTHR43544">
    <property type="entry name" value="SHORT-CHAIN DEHYDROGENASE/REDUCTASE"/>
    <property type="match status" value="1"/>
</dbReference>
<evidence type="ECO:0000256" key="1">
    <source>
        <dbReference type="ARBA" id="ARBA00006484"/>
    </source>
</evidence>
<evidence type="ECO:0000313" key="2">
    <source>
        <dbReference type="EMBL" id="KAH6609295.1"/>
    </source>
</evidence>
<dbReference type="InterPro" id="IPR036291">
    <property type="entry name" value="NAD(P)-bd_dom_sf"/>
</dbReference>
<comment type="similarity">
    <text evidence="1">Belongs to the short-chain dehydrogenases/reductases (SDR) family.</text>
</comment>
<dbReference type="Pfam" id="PF00106">
    <property type="entry name" value="adh_short"/>
    <property type="match status" value="1"/>
</dbReference>
<dbReference type="PRINTS" id="PR00081">
    <property type="entry name" value="GDHRDH"/>
</dbReference>
<dbReference type="InterPro" id="IPR051468">
    <property type="entry name" value="Fungal_SecMetab_SDRs"/>
</dbReference>
<dbReference type="EMBL" id="JAIWOZ010000002">
    <property type="protein sequence ID" value="KAH6609295.1"/>
    <property type="molecule type" value="Genomic_DNA"/>
</dbReference>
<dbReference type="OrthoDB" id="1933717at2759"/>
<dbReference type="Proteomes" id="UP000827724">
    <property type="component" value="Unassembled WGS sequence"/>
</dbReference>
<accession>A0A9P8QPR7</accession>
<dbReference type="AlphaFoldDB" id="A0A9P8QPR7"/>
<dbReference type="GO" id="GO:0016491">
    <property type="term" value="F:oxidoreductase activity"/>
    <property type="evidence" value="ECO:0007669"/>
    <property type="project" value="TreeGrafter"/>
</dbReference>
<reference evidence="2" key="1">
    <citation type="submission" date="2021-08" db="EMBL/GenBank/DDBJ databases">
        <title>Chromosome-Level Trichoderma cornu-damae using Hi-C Data.</title>
        <authorList>
            <person name="Kim C.S."/>
        </authorList>
    </citation>
    <scope>NUCLEOTIDE SEQUENCE</scope>
    <source>
        <strain evidence="2">KA19-0412C</strain>
    </source>
</reference>